<organism evidence="2">
    <name type="scientific">Arabidopsis lyrata subsp. lyrata</name>
    <name type="common">Lyre-leaved rock-cress</name>
    <dbReference type="NCBI Taxonomy" id="81972"/>
    <lineage>
        <taxon>Eukaryota</taxon>
        <taxon>Viridiplantae</taxon>
        <taxon>Streptophyta</taxon>
        <taxon>Embryophyta</taxon>
        <taxon>Tracheophyta</taxon>
        <taxon>Spermatophyta</taxon>
        <taxon>Magnoliopsida</taxon>
        <taxon>eudicotyledons</taxon>
        <taxon>Gunneridae</taxon>
        <taxon>Pentapetalae</taxon>
        <taxon>rosids</taxon>
        <taxon>malvids</taxon>
        <taxon>Brassicales</taxon>
        <taxon>Brassicaceae</taxon>
        <taxon>Camelineae</taxon>
        <taxon>Arabidopsis</taxon>
    </lineage>
</organism>
<evidence type="ECO:0000313" key="2">
    <source>
        <dbReference type="Proteomes" id="UP000008694"/>
    </source>
</evidence>
<dbReference type="AlphaFoldDB" id="D7KQH4"/>
<dbReference type="Gramene" id="scaffold_101521.1">
    <property type="protein sequence ID" value="scaffold_101521.1"/>
    <property type="gene ID" value="scaffold_101521.1"/>
</dbReference>
<gene>
    <name evidence="1" type="ORF">ARALYDRAFT_888727</name>
</gene>
<keyword evidence="2" id="KW-1185">Reference proteome</keyword>
<reference evidence="2" key="1">
    <citation type="journal article" date="2011" name="Nat. Genet.">
        <title>The Arabidopsis lyrata genome sequence and the basis of rapid genome size change.</title>
        <authorList>
            <person name="Hu T.T."/>
            <person name="Pattyn P."/>
            <person name="Bakker E.G."/>
            <person name="Cao J."/>
            <person name="Cheng J.-F."/>
            <person name="Clark R.M."/>
            <person name="Fahlgren N."/>
            <person name="Fawcett J.A."/>
            <person name="Grimwood J."/>
            <person name="Gundlach H."/>
            <person name="Haberer G."/>
            <person name="Hollister J.D."/>
            <person name="Ossowski S."/>
            <person name="Ottilar R.P."/>
            <person name="Salamov A.A."/>
            <person name="Schneeberger K."/>
            <person name="Spannagl M."/>
            <person name="Wang X."/>
            <person name="Yang L."/>
            <person name="Nasrallah M.E."/>
            <person name="Bergelson J."/>
            <person name="Carrington J.C."/>
            <person name="Gaut B.S."/>
            <person name="Schmutz J."/>
            <person name="Mayer K.F.X."/>
            <person name="Van de Peer Y."/>
            <person name="Grigoriev I.V."/>
            <person name="Nordborg M."/>
            <person name="Weigel D."/>
            <person name="Guo Y.-L."/>
        </authorList>
    </citation>
    <scope>NUCLEOTIDE SEQUENCE [LARGE SCALE GENOMIC DNA]</scope>
    <source>
        <strain evidence="2">cv. MN47</strain>
    </source>
</reference>
<name>D7KQH4_ARALL</name>
<protein>
    <submittedName>
        <fullName evidence="1">Predicted protein</fullName>
    </submittedName>
</protein>
<dbReference type="EMBL" id="GL348713">
    <property type="protein sequence ID" value="EFH66267.1"/>
    <property type="molecule type" value="Genomic_DNA"/>
</dbReference>
<dbReference type="HOGENOM" id="CLU_2309895_0_0_1"/>
<evidence type="ECO:0000313" key="1">
    <source>
        <dbReference type="EMBL" id="EFH66267.1"/>
    </source>
</evidence>
<accession>D7KQH4</accession>
<proteinExistence type="predicted"/>
<dbReference type="Proteomes" id="UP000008694">
    <property type="component" value="Unassembled WGS sequence"/>
</dbReference>
<sequence length="100" mass="11788">MISWKSFDIGDSSTPAVVLPSAHHLYRLRWRRRVRLMYSARWGLEIGEKFTRSPIFDSKSESLLQVLQHECQFKEAVEFMEALGLKKQCSCVMFFNMNVR</sequence>